<reference evidence="2 3" key="1">
    <citation type="submission" date="2020-07" db="EMBL/GenBank/DDBJ databases">
        <title>Genomic Encyclopedia of Type Strains, Phase IV (KMG-IV): sequencing the most valuable type-strain genomes for metagenomic binning, comparative biology and taxonomic classification.</title>
        <authorList>
            <person name="Goeker M."/>
        </authorList>
    </citation>
    <scope>NUCLEOTIDE SEQUENCE [LARGE SCALE GENOMIC DNA]</scope>
    <source>
        <strain evidence="2 3">DSM 23697</strain>
    </source>
</reference>
<proteinExistence type="predicted"/>
<evidence type="ECO:0000256" key="1">
    <source>
        <dbReference type="SAM" id="MobiDB-lite"/>
    </source>
</evidence>
<keyword evidence="3" id="KW-1185">Reference proteome</keyword>
<evidence type="ECO:0000313" key="2">
    <source>
        <dbReference type="EMBL" id="NYI50118.1"/>
    </source>
</evidence>
<evidence type="ECO:0000313" key="3">
    <source>
        <dbReference type="Proteomes" id="UP000574332"/>
    </source>
</evidence>
<dbReference type="Pfam" id="PF11888">
    <property type="entry name" value="DUF3408"/>
    <property type="match status" value="1"/>
</dbReference>
<comment type="caution">
    <text evidence="2">The sequence shown here is derived from an EMBL/GenBank/DDBJ whole genome shotgun (WGS) entry which is preliminary data.</text>
</comment>
<organism evidence="2 3">
    <name type="scientific">Macellibacteroides fermentans</name>
    <dbReference type="NCBI Taxonomy" id="879969"/>
    <lineage>
        <taxon>Bacteria</taxon>
        <taxon>Pseudomonadati</taxon>
        <taxon>Bacteroidota</taxon>
        <taxon>Bacteroidia</taxon>
        <taxon>Bacteroidales</taxon>
        <taxon>Porphyromonadaceae</taxon>
        <taxon>Macellibacteroides</taxon>
    </lineage>
</organism>
<name>A0A8E2A3F0_9PORP</name>
<dbReference type="Proteomes" id="UP000574332">
    <property type="component" value="Unassembled WGS sequence"/>
</dbReference>
<protein>
    <recommendedName>
        <fullName evidence="4">DUF3408 domain-containing protein</fullName>
    </recommendedName>
</protein>
<feature type="compositionally biased region" description="Polar residues" evidence="1">
    <location>
        <begin position="23"/>
        <end position="40"/>
    </location>
</feature>
<dbReference type="AlphaFoldDB" id="A0A8E2A3F0"/>
<gene>
    <name evidence="2" type="ORF">F5613_002248</name>
</gene>
<sequence length="134" mass="15432">MSDHLEQFITQSKNGDLPKEKNQSLASEQTEPIERTGQSVPTPPISPITQSDSTKRSSPKQRKASMDEYRQTYLTTPKIVDRQTIFISRTLRDEVDVLVRRLGDRKLSVSGFVENLVKAHLNDYANELEQWKRM</sequence>
<accession>A0A8E2A3F0</accession>
<feature type="region of interest" description="Disordered" evidence="1">
    <location>
        <begin position="1"/>
        <end position="69"/>
    </location>
</feature>
<dbReference type="RefSeq" id="WP_179399759.1">
    <property type="nucleotide sequence ID" value="NZ_JACCCY010000003.1"/>
</dbReference>
<dbReference type="InterPro" id="IPR021823">
    <property type="entry name" value="DUF3408"/>
</dbReference>
<dbReference type="EMBL" id="JACCCY010000003">
    <property type="protein sequence ID" value="NYI50118.1"/>
    <property type="molecule type" value="Genomic_DNA"/>
</dbReference>
<evidence type="ECO:0008006" key="4">
    <source>
        <dbReference type="Google" id="ProtNLM"/>
    </source>
</evidence>